<dbReference type="eggNOG" id="COG1633">
    <property type="taxonomic scope" value="Bacteria"/>
</dbReference>
<dbReference type="AlphaFoldDB" id="A0A1N6G483"/>
<dbReference type="EMBL" id="FSRN01000001">
    <property type="protein sequence ID" value="SIO02323.1"/>
    <property type="molecule type" value="Genomic_DNA"/>
</dbReference>
<dbReference type="Proteomes" id="UP000184758">
    <property type="component" value="Unassembled WGS sequence"/>
</dbReference>
<evidence type="ECO:0000313" key="4">
    <source>
        <dbReference type="EMBL" id="SIO02323.1"/>
    </source>
</evidence>
<evidence type="ECO:0000256" key="2">
    <source>
        <dbReference type="SAM" id="SignalP"/>
    </source>
</evidence>
<dbReference type="CDD" id="cd01048">
    <property type="entry name" value="Ferritin_like_AB2"/>
    <property type="match status" value="1"/>
</dbReference>
<evidence type="ECO:0000259" key="3">
    <source>
        <dbReference type="Pfam" id="PF09968"/>
    </source>
</evidence>
<evidence type="ECO:0000256" key="1">
    <source>
        <dbReference type="SAM" id="MobiDB-lite"/>
    </source>
</evidence>
<feature type="compositionally biased region" description="Low complexity" evidence="1">
    <location>
        <begin position="49"/>
        <end position="68"/>
    </location>
</feature>
<sequence>MRSQMKQLLAWFTLILSLGLMAGCSNTDEGISGDSSATLSSTGSEKSATESSSADISSESSSSEPSAAEKAGYGAVGALADSEMTIEDMLVYAIQDEHLAHGEYALVLEKFGDQNPFNNIVLSEEQHIAELTAIFEKYGFAIPADESAEHVFVPTTVKEGLENCADGEVDNIAMYNKFLELEIPEDVRMVFTSLRNASEGHLKSFQQNLEKY</sequence>
<dbReference type="OrthoDB" id="573482at2"/>
<organism evidence="4 5">
    <name type="scientific">Carnobacterium alterfunditum</name>
    <dbReference type="NCBI Taxonomy" id="28230"/>
    <lineage>
        <taxon>Bacteria</taxon>
        <taxon>Bacillati</taxon>
        <taxon>Bacillota</taxon>
        <taxon>Bacilli</taxon>
        <taxon>Lactobacillales</taxon>
        <taxon>Carnobacteriaceae</taxon>
        <taxon>Carnobacterium</taxon>
    </lineage>
</organism>
<feature type="compositionally biased region" description="Polar residues" evidence="1">
    <location>
        <begin position="32"/>
        <end position="46"/>
    </location>
</feature>
<evidence type="ECO:0000313" key="5">
    <source>
        <dbReference type="Proteomes" id="UP000184758"/>
    </source>
</evidence>
<proteinExistence type="predicted"/>
<accession>A0A1N6G483</accession>
<dbReference type="InterPro" id="IPR009078">
    <property type="entry name" value="Ferritin-like_SF"/>
</dbReference>
<reference evidence="5" key="1">
    <citation type="submission" date="2016-11" db="EMBL/GenBank/DDBJ databases">
        <authorList>
            <person name="Varghese N."/>
            <person name="Submissions S."/>
        </authorList>
    </citation>
    <scope>NUCLEOTIDE SEQUENCE [LARGE SCALE GENOMIC DNA]</scope>
    <source>
        <strain evidence="5">313</strain>
    </source>
</reference>
<dbReference type="InterPro" id="IPR019243">
    <property type="entry name" value="DUF2202"/>
</dbReference>
<dbReference type="Pfam" id="PF09968">
    <property type="entry name" value="DUF2202"/>
    <property type="match status" value="1"/>
</dbReference>
<dbReference type="SUPFAM" id="SSF47240">
    <property type="entry name" value="Ferritin-like"/>
    <property type="match status" value="1"/>
</dbReference>
<protein>
    <recommendedName>
        <fullName evidence="3">DUF2202 domain-containing protein</fullName>
    </recommendedName>
</protein>
<feature type="chain" id="PRO_5039317259" description="DUF2202 domain-containing protein" evidence="2">
    <location>
        <begin position="23"/>
        <end position="212"/>
    </location>
</feature>
<keyword evidence="5" id="KW-1185">Reference proteome</keyword>
<feature type="domain" description="DUF2202" evidence="3">
    <location>
        <begin position="88"/>
        <end position="211"/>
    </location>
</feature>
<gene>
    <name evidence="4" type="ORF">SAMN05878443_1014</name>
</gene>
<dbReference type="PROSITE" id="PS51257">
    <property type="entry name" value="PROKAR_LIPOPROTEIN"/>
    <property type="match status" value="1"/>
</dbReference>
<name>A0A1N6G483_9LACT</name>
<dbReference type="InterPro" id="IPR012347">
    <property type="entry name" value="Ferritin-like"/>
</dbReference>
<dbReference type="RefSeq" id="WP_051905774.1">
    <property type="nucleotide sequence ID" value="NZ_FSRN01000001.1"/>
</dbReference>
<feature type="region of interest" description="Disordered" evidence="1">
    <location>
        <begin position="32"/>
        <end position="68"/>
    </location>
</feature>
<dbReference type="Gene3D" id="1.20.1260.10">
    <property type="match status" value="1"/>
</dbReference>
<feature type="signal peptide" evidence="2">
    <location>
        <begin position="1"/>
        <end position="22"/>
    </location>
</feature>
<keyword evidence="2" id="KW-0732">Signal</keyword>